<proteinExistence type="predicted"/>
<keyword evidence="4" id="KW-1185">Reference proteome</keyword>
<dbReference type="GO" id="GO:0016491">
    <property type="term" value="F:oxidoreductase activity"/>
    <property type="evidence" value="ECO:0007669"/>
    <property type="project" value="UniProtKB-KW"/>
</dbReference>
<dbReference type="EC" id="1.-.-.-" evidence="3"/>
<dbReference type="SUPFAM" id="SSF51905">
    <property type="entry name" value="FAD/NAD(P)-binding domain"/>
    <property type="match status" value="1"/>
</dbReference>
<dbReference type="RefSeq" id="WP_380601531.1">
    <property type="nucleotide sequence ID" value="NZ_JBHSDU010000014.1"/>
</dbReference>
<dbReference type="PANTHER" id="PTHR13847">
    <property type="entry name" value="SARCOSINE DEHYDROGENASE-RELATED"/>
    <property type="match status" value="1"/>
</dbReference>
<comment type="caution">
    <text evidence="3">The sequence shown here is derived from an EMBL/GenBank/DDBJ whole genome shotgun (WGS) entry which is preliminary data.</text>
</comment>
<sequence>MQADIAIIGGGMAGASAAYFLSRGAAVVLLEREEALGLHSSGRSSEQFTVGIGADTMRRLAQASRSFLERPPEGFAPIRLLSPRGCLTVGRTDQQASLQRLHGRLTGVGAEARYVDRNEALQLFPALRADRFDSGVLEPGAMDIDVNALLQAYLRGAKANGAKVLTNASVSAIERGSGKWRVMTPAGDISCSMVLNAAGAWVDEITRLAGLEPIGLTPHRRTAFTFLPTGVDASRWPHVSNVDYRWYVSPRGDSLVGSLADAVPVPPGDVYPDDLDVAQGIENIEQDTTFEIGRPLSKWAGLRNFVADKNPVCGTRPNADGFFWLAGQGGCGILTSPALGQAAAALMLGHELPDEQRALGITPNDLAPNRPGLMS</sequence>
<dbReference type="InterPro" id="IPR036188">
    <property type="entry name" value="FAD/NAD-bd_sf"/>
</dbReference>
<evidence type="ECO:0000259" key="2">
    <source>
        <dbReference type="Pfam" id="PF01266"/>
    </source>
</evidence>
<dbReference type="PANTHER" id="PTHR13847:SF287">
    <property type="entry name" value="FAD-DEPENDENT OXIDOREDUCTASE DOMAIN-CONTAINING PROTEIN 1"/>
    <property type="match status" value="1"/>
</dbReference>
<protein>
    <submittedName>
        <fullName evidence="3">NAD(P)/FAD-dependent oxidoreductase</fullName>
        <ecNumber evidence="3">1.-.-.-</ecNumber>
    </submittedName>
</protein>
<dbReference type="Gene3D" id="3.30.9.10">
    <property type="entry name" value="D-Amino Acid Oxidase, subunit A, domain 2"/>
    <property type="match status" value="1"/>
</dbReference>
<reference evidence="4" key="1">
    <citation type="journal article" date="2019" name="Int. J. Syst. Evol. Microbiol.">
        <title>The Global Catalogue of Microorganisms (GCM) 10K type strain sequencing project: providing services to taxonomists for standard genome sequencing and annotation.</title>
        <authorList>
            <consortium name="The Broad Institute Genomics Platform"/>
            <consortium name="The Broad Institute Genome Sequencing Center for Infectious Disease"/>
            <person name="Wu L."/>
            <person name="Ma J."/>
        </authorList>
    </citation>
    <scope>NUCLEOTIDE SEQUENCE [LARGE SCALE GENOMIC DNA]</scope>
    <source>
        <strain evidence="4">CGMCC 1.10759</strain>
    </source>
</reference>
<evidence type="ECO:0000256" key="1">
    <source>
        <dbReference type="ARBA" id="ARBA00023002"/>
    </source>
</evidence>
<accession>A0ABV8SXC3</accession>
<dbReference type="Pfam" id="PF01266">
    <property type="entry name" value="DAO"/>
    <property type="match status" value="1"/>
</dbReference>
<dbReference type="Gene3D" id="3.50.50.60">
    <property type="entry name" value="FAD/NAD(P)-binding domain"/>
    <property type="match status" value="1"/>
</dbReference>
<feature type="domain" description="FAD dependent oxidoreductase" evidence="2">
    <location>
        <begin position="4"/>
        <end position="346"/>
    </location>
</feature>
<name>A0ABV8SXC3_9GAMM</name>
<dbReference type="InterPro" id="IPR006076">
    <property type="entry name" value="FAD-dep_OxRdtase"/>
</dbReference>
<evidence type="ECO:0000313" key="4">
    <source>
        <dbReference type="Proteomes" id="UP001595904"/>
    </source>
</evidence>
<gene>
    <name evidence="3" type="ORF">ACFPN2_24590</name>
</gene>
<organism evidence="3 4">
    <name type="scientific">Steroidobacter flavus</name>
    <dbReference type="NCBI Taxonomy" id="1842136"/>
    <lineage>
        <taxon>Bacteria</taxon>
        <taxon>Pseudomonadati</taxon>
        <taxon>Pseudomonadota</taxon>
        <taxon>Gammaproteobacteria</taxon>
        <taxon>Steroidobacterales</taxon>
        <taxon>Steroidobacteraceae</taxon>
        <taxon>Steroidobacter</taxon>
    </lineage>
</organism>
<dbReference type="Proteomes" id="UP001595904">
    <property type="component" value="Unassembled WGS sequence"/>
</dbReference>
<evidence type="ECO:0000313" key="3">
    <source>
        <dbReference type="EMBL" id="MFC4312283.1"/>
    </source>
</evidence>
<keyword evidence="1 3" id="KW-0560">Oxidoreductase</keyword>
<dbReference type="EMBL" id="JBHSDU010000014">
    <property type="protein sequence ID" value="MFC4312283.1"/>
    <property type="molecule type" value="Genomic_DNA"/>
</dbReference>